<dbReference type="SUPFAM" id="SSF55729">
    <property type="entry name" value="Acyl-CoA N-acyltransferases (Nat)"/>
    <property type="match status" value="1"/>
</dbReference>
<dbReference type="Proteomes" id="UP000824088">
    <property type="component" value="Unassembled WGS sequence"/>
</dbReference>
<evidence type="ECO:0000313" key="2">
    <source>
        <dbReference type="EMBL" id="HIU21912.1"/>
    </source>
</evidence>
<dbReference type="Gene3D" id="3.40.630.30">
    <property type="match status" value="1"/>
</dbReference>
<evidence type="ECO:0000259" key="1">
    <source>
        <dbReference type="PROSITE" id="PS51186"/>
    </source>
</evidence>
<dbReference type="InterPro" id="IPR016181">
    <property type="entry name" value="Acyl_CoA_acyltransferase"/>
</dbReference>
<dbReference type="Pfam" id="PF00583">
    <property type="entry name" value="Acetyltransf_1"/>
    <property type="match status" value="1"/>
</dbReference>
<accession>A0A9D1HTU8</accession>
<organism evidence="2 3">
    <name type="scientific">Candidatus Limadaptatus stercorigallinarum</name>
    <dbReference type="NCBI Taxonomy" id="2840845"/>
    <lineage>
        <taxon>Bacteria</taxon>
        <taxon>Bacillati</taxon>
        <taxon>Bacillota</taxon>
        <taxon>Clostridia</taxon>
        <taxon>Eubacteriales</taxon>
        <taxon>Candidatus Limadaptatus</taxon>
    </lineage>
</organism>
<reference evidence="2" key="1">
    <citation type="submission" date="2020-10" db="EMBL/GenBank/DDBJ databases">
        <authorList>
            <person name="Gilroy R."/>
        </authorList>
    </citation>
    <scope>NUCLEOTIDE SEQUENCE</scope>
    <source>
        <strain evidence="2">1063</strain>
    </source>
</reference>
<evidence type="ECO:0000313" key="3">
    <source>
        <dbReference type="Proteomes" id="UP000824088"/>
    </source>
</evidence>
<dbReference type="InterPro" id="IPR000182">
    <property type="entry name" value="GNAT_dom"/>
</dbReference>
<name>A0A9D1HTU8_9FIRM</name>
<comment type="caution">
    <text evidence="2">The sequence shown here is derived from an EMBL/GenBank/DDBJ whole genome shotgun (WGS) entry which is preliminary data.</text>
</comment>
<dbReference type="PANTHER" id="PTHR43617">
    <property type="entry name" value="L-AMINO ACID N-ACETYLTRANSFERASE"/>
    <property type="match status" value="1"/>
</dbReference>
<protein>
    <submittedName>
        <fullName evidence="2">GNAT family N-acetyltransferase</fullName>
    </submittedName>
</protein>
<dbReference type="GO" id="GO:0016747">
    <property type="term" value="F:acyltransferase activity, transferring groups other than amino-acyl groups"/>
    <property type="evidence" value="ECO:0007669"/>
    <property type="project" value="InterPro"/>
</dbReference>
<gene>
    <name evidence="2" type="ORF">IAD51_06790</name>
</gene>
<dbReference type="AlphaFoldDB" id="A0A9D1HTU8"/>
<proteinExistence type="predicted"/>
<sequence>MDKINNVYTVRKMTSNEYGVLSDFTYKAIFIPDGAVAPPKTIVNTPELRIYHENFGQLPHDTAFAAEFKGKVVGAAWARIISDYGHVNEDTPSVAIAMLEDHRGKGVGTALLEKLLAELGHSGISAASLSVQKQNPAVHLYERFGFVTVKETEEEFVMFVRLPQQTNGR</sequence>
<dbReference type="CDD" id="cd04301">
    <property type="entry name" value="NAT_SF"/>
    <property type="match status" value="1"/>
</dbReference>
<dbReference type="InterPro" id="IPR050276">
    <property type="entry name" value="MshD_Acetyltransferase"/>
</dbReference>
<feature type="domain" description="N-acetyltransferase" evidence="1">
    <location>
        <begin position="8"/>
        <end position="163"/>
    </location>
</feature>
<reference evidence="2" key="2">
    <citation type="journal article" date="2021" name="PeerJ">
        <title>Extensive microbial diversity within the chicken gut microbiome revealed by metagenomics and culture.</title>
        <authorList>
            <person name="Gilroy R."/>
            <person name="Ravi A."/>
            <person name="Getino M."/>
            <person name="Pursley I."/>
            <person name="Horton D.L."/>
            <person name="Alikhan N.F."/>
            <person name="Baker D."/>
            <person name="Gharbi K."/>
            <person name="Hall N."/>
            <person name="Watson M."/>
            <person name="Adriaenssens E.M."/>
            <person name="Foster-Nyarko E."/>
            <person name="Jarju S."/>
            <person name="Secka A."/>
            <person name="Antonio M."/>
            <person name="Oren A."/>
            <person name="Chaudhuri R.R."/>
            <person name="La Ragione R."/>
            <person name="Hildebrand F."/>
            <person name="Pallen M.J."/>
        </authorList>
    </citation>
    <scope>NUCLEOTIDE SEQUENCE</scope>
    <source>
        <strain evidence="2">1063</strain>
    </source>
</reference>
<dbReference type="EMBL" id="DVMN01000123">
    <property type="protein sequence ID" value="HIU21912.1"/>
    <property type="molecule type" value="Genomic_DNA"/>
</dbReference>
<dbReference type="PROSITE" id="PS51186">
    <property type="entry name" value="GNAT"/>
    <property type="match status" value="1"/>
</dbReference>